<dbReference type="Pfam" id="PF11799">
    <property type="entry name" value="IMS_C"/>
    <property type="match status" value="1"/>
</dbReference>
<dbReference type="Pfam" id="PF00817">
    <property type="entry name" value="IMS"/>
    <property type="match status" value="1"/>
</dbReference>
<evidence type="ECO:0000256" key="10">
    <source>
        <dbReference type="SAM" id="MobiDB-lite"/>
    </source>
</evidence>
<name>A0A9Q3DQV8_9BASI</name>
<feature type="compositionally biased region" description="Polar residues" evidence="10">
    <location>
        <begin position="652"/>
        <end position="665"/>
    </location>
</feature>
<dbReference type="PANTHER" id="PTHR45873:SF1">
    <property type="entry name" value="DNA POLYMERASE ETA"/>
    <property type="match status" value="1"/>
</dbReference>
<dbReference type="Gene3D" id="1.10.150.20">
    <property type="entry name" value="5' to 3' exonuclease, C-terminal subdomain"/>
    <property type="match status" value="1"/>
</dbReference>
<dbReference type="InterPro" id="IPR043502">
    <property type="entry name" value="DNA/RNA_pol_sf"/>
</dbReference>
<evidence type="ECO:0000256" key="3">
    <source>
        <dbReference type="ARBA" id="ARBA00022723"/>
    </source>
</evidence>
<dbReference type="InterPro" id="IPR052230">
    <property type="entry name" value="DNA_polymerase_eta"/>
</dbReference>
<dbReference type="GO" id="GO:0003684">
    <property type="term" value="F:damaged DNA binding"/>
    <property type="evidence" value="ECO:0007669"/>
    <property type="project" value="InterPro"/>
</dbReference>
<dbReference type="GO" id="GO:0009314">
    <property type="term" value="P:response to radiation"/>
    <property type="evidence" value="ECO:0007669"/>
    <property type="project" value="TreeGrafter"/>
</dbReference>
<dbReference type="InterPro" id="IPR001126">
    <property type="entry name" value="UmuC"/>
</dbReference>
<keyword evidence="13" id="KW-1185">Reference proteome</keyword>
<dbReference type="FunFam" id="3.40.1170.60:FF:000008">
    <property type="entry name" value="DNA polymerase eta subunit"/>
    <property type="match status" value="1"/>
</dbReference>
<dbReference type="InterPro" id="IPR043128">
    <property type="entry name" value="Rev_trsase/Diguanyl_cyclase"/>
</dbReference>
<dbReference type="PIRSF" id="PIRSF036603">
    <property type="entry name" value="DPol_eta"/>
    <property type="match status" value="1"/>
</dbReference>
<dbReference type="AlphaFoldDB" id="A0A9Q3DQV8"/>
<evidence type="ECO:0000256" key="4">
    <source>
        <dbReference type="ARBA" id="ARBA00022763"/>
    </source>
</evidence>
<dbReference type="InterPro" id="IPR017961">
    <property type="entry name" value="DNA_pol_Y-fam_little_finger"/>
</dbReference>
<feature type="region of interest" description="Disordered" evidence="10">
    <location>
        <begin position="513"/>
        <end position="564"/>
    </location>
</feature>
<feature type="compositionally biased region" description="Basic and acidic residues" evidence="10">
    <location>
        <begin position="632"/>
        <end position="651"/>
    </location>
</feature>
<keyword evidence="3" id="KW-0479">Metal-binding</keyword>
<dbReference type="GO" id="GO:0007064">
    <property type="term" value="P:mitotic sister chromatid cohesion"/>
    <property type="evidence" value="ECO:0007669"/>
    <property type="project" value="UniProtKB-ARBA"/>
</dbReference>
<dbReference type="PROSITE" id="PS50173">
    <property type="entry name" value="UMUC"/>
    <property type="match status" value="1"/>
</dbReference>
<evidence type="ECO:0000256" key="1">
    <source>
        <dbReference type="ARBA" id="ARBA00004123"/>
    </source>
</evidence>
<evidence type="ECO:0000256" key="8">
    <source>
        <dbReference type="ARBA" id="ARBA00023242"/>
    </source>
</evidence>
<keyword evidence="2" id="KW-0808">Transferase</keyword>
<gene>
    <name evidence="12" type="ORF">O181_045728</name>
</gene>
<feature type="compositionally biased region" description="Basic residues" evidence="10">
    <location>
        <begin position="668"/>
        <end position="677"/>
    </location>
</feature>
<dbReference type="GO" id="GO:0005657">
    <property type="term" value="C:replication fork"/>
    <property type="evidence" value="ECO:0007669"/>
    <property type="project" value="TreeGrafter"/>
</dbReference>
<dbReference type="Gene3D" id="3.30.1490.100">
    <property type="entry name" value="DNA polymerase, Y-family, little finger domain"/>
    <property type="match status" value="1"/>
</dbReference>
<accession>A0A9Q3DQV8</accession>
<sequence length="693" mass="78458">MDVAQTQTAQPLVTYRQLHSATIPPQHPLRVIAHCDIDAAYAQFEQVRLKIPPDKPLAVQQWRGLIAVNYPARAFGIQRHLDCDEAKKKCPDLICVHVATYAHAQAETQAQYHLNPKPETHKVSLDPYRRESIKILKIFAESCPTIEKASIDEAYLDFSLPVRDILCSRYPQLLSFNDLQKSSSSVSLDDPLPPPPQIDWQNLSQNSKSNIIQVSSHNNLTTWSDLALLIGAELMANCRQAVFDQLGYTCSAGIATNKILAKLCSAYKKPNSQTLLRQAAIRDFLRPFEISKVRSLGGKLGQSVNDLLISLNQSSSTSYTLGDVWRVSLTQLQAHLGEENGMSVWELVRGIDKSQVEPKIQVKSMMSCKNFRPFISNWDQGIHWLRILATDLYTRLTEAQRETPGIWPKTIVMHKRDISYNSTAKQIAFPSTSHLTLDYILGFGQKLLQEFSPRSADPAATFQLGKLTSLGLAFQNFDRLESGQRTIQGFFSKSDRDLEKSLEDQDLVVTSQPTKLLTSKPSSKSLIQSSNQNQENHKTLIQSTHLQIKSPIRDRDSDSISATKKRKKNLTEFFSKSNESLDCTTNPTIKTENDDEHQSALKFSCTRCKNVIEVKWKEDKDDHDRKLEFERQKTEHEDSHFARDLWQETRHQATCIQNPKPSNQSPKAKGKEKKKAKISSFFKPIAQDSGKEN</sequence>
<dbReference type="FunFam" id="1.10.150.20:FF:000014">
    <property type="entry name" value="Polymerase (DNA directed), eta"/>
    <property type="match status" value="1"/>
</dbReference>
<keyword evidence="4" id="KW-0227">DNA damage</keyword>
<evidence type="ECO:0000256" key="6">
    <source>
        <dbReference type="ARBA" id="ARBA00022833"/>
    </source>
</evidence>
<evidence type="ECO:0000259" key="11">
    <source>
        <dbReference type="PROSITE" id="PS50173"/>
    </source>
</evidence>
<protein>
    <recommendedName>
        <fullName evidence="9">DNA polymerase eta</fullName>
    </recommendedName>
</protein>
<dbReference type="SUPFAM" id="SSF100879">
    <property type="entry name" value="Lesion bypass DNA polymerase (Y-family), little finger domain"/>
    <property type="match status" value="1"/>
</dbReference>
<comment type="subcellular location">
    <subcellularLocation>
        <location evidence="1">Nucleus</location>
    </subcellularLocation>
</comment>
<dbReference type="GO" id="GO:0035861">
    <property type="term" value="C:site of double-strand break"/>
    <property type="evidence" value="ECO:0007669"/>
    <property type="project" value="TreeGrafter"/>
</dbReference>
<dbReference type="InterPro" id="IPR036775">
    <property type="entry name" value="DNA_pol_Y-fam_lit_finger_sf"/>
</dbReference>
<dbReference type="GO" id="GO:0008270">
    <property type="term" value="F:zinc ion binding"/>
    <property type="evidence" value="ECO:0007669"/>
    <property type="project" value="UniProtKB-KW"/>
</dbReference>
<evidence type="ECO:0000256" key="5">
    <source>
        <dbReference type="ARBA" id="ARBA00022771"/>
    </source>
</evidence>
<dbReference type="PANTHER" id="PTHR45873">
    <property type="entry name" value="DNA POLYMERASE ETA"/>
    <property type="match status" value="1"/>
</dbReference>
<reference evidence="12" key="1">
    <citation type="submission" date="2021-03" db="EMBL/GenBank/DDBJ databases">
        <title>Draft genome sequence of rust myrtle Austropuccinia psidii MF-1, a brazilian biotype.</title>
        <authorList>
            <person name="Quecine M.C."/>
            <person name="Pachon D.M.R."/>
            <person name="Bonatelli M.L."/>
            <person name="Correr F.H."/>
            <person name="Franceschini L.M."/>
            <person name="Leite T.F."/>
            <person name="Margarido G.R.A."/>
            <person name="Almeida C.A."/>
            <person name="Ferrarezi J.A."/>
            <person name="Labate C.A."/>
        </authorList>
    </citation>
    <scope>NUCLEOTIDE SEQUENCE</scope>
    <source>
        <strain evidence="12">MF-1</strain>
    </source>
</reference>
<comment type="caution">
    <text evidence="12">The sequence shown here is derived from an EMBL/GenBank/DDBJ whole genome shotgun (WGS) entry which is preliminary data.</text>
</comment>
<dbReference type="GO" id="GO:0042276">
    <property type="term" value="P:error-prone translesion synthesis"/>
    <property type="evidence" value="ECO:0007669"/>
    <property type="project" value="TreeGrafter"/>
</dbReference>
<dbReference type="GO" id="GO:0003887">
    <property type="term" value="F:DNA-directed DNA polymerase activity"/>
    <property type="evidence" value="ECO:0007669"/>
    <property type="project" value="TreeGrafter"/>
</dbReference>
<dbReference type="Gene3D" id="3.40.1170.60">
    <property type="match status" value="1"/>
</dbReference>
<evidence type="ECO:0000256" key="2">
    <source>
        <dbReference type="ARBA" id="ARBA00022679"/>
    </source>
</evidence>
<proteinExistence type="predicted"/>
<keyword evidence="7" id="KW-0234">DNA repair</keyword>
<keyword evidence="6" id="KW-0862">Zinc</keyword>
<evidence type="ECO:0000313" key="12">
    <source>
        <dbReference type="EMBL" id="MBW0506013.1"/>
    </source>
</evidence>
<evidence type="ECO:0000256" key="9">
    <source>
        <dbReference type="ARBA" id="ARBA00044975"/>
    </source>
</evidence>
<keyword evidence="5" id="KW-0863">Zinc-finger</keyword>
<feature type="domain" description="UmuC" evidence="11">
    <location>
        <begin position="32"/>
        <end position="297"/>
    </location>
</feature>
<dbReference type="Gene3D" id="3.30.70.270">
    <property type="match status" value="1"/>
</dbReference>
<dbReference type="GO" id="GO:0070987">
    <property type="term" value="P:error-free translesion synthesis"/>
    <property type="evidence" value="ECO:0007669"/>
    <property type="project" value="UniProtKB-ARBA"/>
</dbReference>
<dbReference type="SUPFAM" id="SSF56672">
    <property type="entry name" value="DNA/RNA polymerases"/>
    <property type="match status" value="1"/>
</dbReference>
<evidence type="ECO:0000256" key="7">
    <source>
        <dbReference type="ARBA" id="ARBA00023204"/>
    </source>
</evidence>
<dbReference type="Proteomes" id="UP000765509">
    <property type="component" value="Unassembled WGS sequence"/>
</dbReference>
<organism evidence="12 13">
    <name type="scientific">Austropuccinia psidii MF-1</name>
    <dbReference type="NCBI Taxonomy" id="1389203"/>
    <lineage>
        <taxon>Eukaryota</taxon>
        <taxon>Fungi</taxon>
        <taxon>Dikarya</taxon>
        <taxon>Basidiomycota</taxon>
        <taxon>Pucciniomycotina</taxon>
        <taxon>Pucciniomycetes</taxon>
        <taxon>Pucciniales</taxon>
        <taxon>Sphaerophragmiaceae</taxon>
        <taxon>Austropuccinia</taxon>
    </lineage>
</organism>
<dbReference type="GO" id="GO:0005634">
    <property type="term" value="C:nucleus"/>
    <property type="evidence" value="ECO:0007669"/>
    <property type="project" value="UniProtKB-SubCell"/>
</dbReference>
<keyword evidence="8" id="KW-0539">Nucleus</keyword>
<dbReference type="Pfam" id="PF21704">
    <property type="entry name" value="POLH-Rev1_HhH"/>
    <property type="match status" value="1"/>
</dbReference>
<dbReference type="GO" id="GO:0006281">
    <property type="term" value="P:DNA repair"/>
    <property type="evidence" value="ECO:0007669"/>
    <property type="project" value="UniProtKB-KW"/>
</dbReference>
<evidence type="ECO:0000313" key="13">
    <source>
        <dbReference type="Proteomes" id="UP000765509"/>
    </source>
</evidence>
<feature type="region of interest" description="Disordered" evidence="10">
    <location>
        <begin position="632"/>
        <end position="693"/>
    </location>
</feature>
<feature type="compositionally biased region" description="Low complexity" evidence="10">
    <location>
        <begin position="513"/>
        <end position="534"/>
    </location>
</feature>
<dbReference type="OrthoDB" id="5723at2759"/>
<dbReference type="EMBL" id="AVOT02018833">
    <property type="protein sequence ID" value="MBW0506013.1"/>
    <property type="molecule type" value="Genomic_DNA"/>
</dbReference>